<dbReference type="RefSeq" id="XP_025372893.1">
    <property type="nucleotide sequence ID" value="XM_025511631.1"/>
</dbReference>
<dbReference type="EMBL" id="KZ819354">
    <property type="protein sequence ID" value="PWN45733.1"/>
    <property type="molecule type" value="Genomic_DNA"/>
</dbReference>
<dbReference type="GeneID" id="37033501"/>
<dbReference type="GO" id="GO:0003677">
    <property type="term" value="F:DNA binding"/>
    <property type="evidence" value="ECO:0007669"/>
    <property type="project" value="InterPro"/>
</dbReference>
<name>A0A316WD01_9BASI</name>
<dbReference type="Proteomes" id="UP000245783">
    <property type="component" value="Unassembled WGS sequence"/>
</dbReference>
<accession>A0A316WD01</accession>
<dbReference type="OrthoDB" id="250329at2759"/>
<dbReference type="GO" id="GO:0005634">
    <property type="term" value="C:nucleus"/>
    <property type="evidence" value="ECO:0007669"/>
    <property type="project" value="UniProtKB-SubCell"/>
</dbReference>
<dbReference type="InParanoid" id="A0A316WD01"/>
<dbReference type="Pfam" id="PF05722">
    <property type="entry name" value="Ustilago_mating"/>
    <property type="match status" value="1"/>
</dbReference>
<keyword evidence="5" id="KW-1185">Reference proteome</keyword>
<evidence type="ECO:0000313" key="4">
    <source>
        <dbReference type="EMBL" id="PWN45733.1"/>
    </source>
</evidence>
<reference evidence="4 5" key="1">
    <citation type="journal article" date="2018" name="Mol. Biol. Evol.">
        <title>Broad Genomic Sampling Reveals a Smut Pathogenic Ancestry of the Fungal Clade Ustilaginomycotina.</title>
        <authorList>
            <person name="Kijpornyongpan T."/>
            <person name="Mondo S.J."/>
            <person name="Barry K."/>
            <person name="Sandor L."/>
            <person name="Lee J."/>
            <person name="Lipzen A."/>
            <person name="Pangilinan J."/>
            <person name="LaButti K."/>
            <person name="Hainaut M."/>
            <person name="Henrissat B."/>
            <person name="Grigoriev I.V."/>
            <person name="Spatafora J.W."/>
            <person name="Aime M.C."/>
        </authorList>
    </citation>
    <scope>NUCLEOTIDE SEQUENCE [LARGE SCALE GENOMIC DNA]</scope>
    <source>
        <strain evidence="4 5">MCA 4658</strain>
    </source>
</reference>
<feature type="region of interest" description="Disordered" evidence="2">
    <location>
        <begin position="115"/>
        <end position="148"/>
    </location>
</feature>
<feature type="non-terminal residue" evidence="4">
    <location>
        <position position="148"/>
    </location>
</feature>
<gene>
    <name evidence="4" type="ORF">IE81DRAFT_285315</name>
</gene>
<evidence type="ECO:0000256" key="2">
    <source>
        <dbReference type="SAM" id="MobiDB-lite"/>
    </source>
</evidence>
<evidence type="ECO:0000256" key="1">
    <source>
        <dbReference type="ARBA" id="ARBA00004123"/>
    </source>
</evidence>
<evidence type="ECO:0000259" key="3">
    <source>
        <dbReference type="Pfam" id="PF05722"/>
    </source>
</evidence>
<protein>
    <recommendedName>
        <fullName evidence="3">Ustilago B locus mating-type domain-containing protein</fullName>
    </recommendedName>
</protein>
<dbReference type="STRING" id="1522189.A0A316WD01"/>
<organism evidence="4 5">
    <name type="scientific">Ceraceosorus guamensis</name>
    <dbReference type="NCBI Taxonomy" id="1522189"/>
    <lineage>
        <taxon>Eukaryota</taxon>
        <taxon>Fungi</taxon>
        <taxon>Dikarya</taxon>
        <taxon>Basidiomycota</taxon>
        <taxon>Ustilaginomycotina</taxon>
        <taxon>Exobasidiomycetes</taxon>
        <taxon>Ceraceosorales</taxon>
        <taxon>Ceraceosoraceae</taxon>
        <taxon>Ceraceosorus</taxon>
    </lineage>
</organism>
<proteinExistence type="predicted"/>
<dbReference type="InterPro" id="IPR008888">
    <property type="entry name" value="Ustilago_mating"/>
</dbReference>
<sequence length="148" mass="16933">MNAEQCTLWFINARRRSGWTEFYRQFAYGEKDRMRILIQALEKDRSAESKHLHEMFAIDHKGRRATFMKVNKDVKDCIAAFERMLSWIHQGGQDRVGDWLDEVLAEAAAERAALEAQGFDSPQAHTSVEVAPTPGPTRPMRALPTRSA</sequence>
<feature type="domain" description="Ustilago B locus mating-type" evidence="3">
    <location>
        <begin position="24"/>
        <end position="107"/>
    </location>
</feature>
<comment type="subcellular location">
    <subcellularLocation>
        <location evidence="1">Nucleus</location>
    </subcellularLocation>
</comment>
<evidence type="ECO:0000313" key="5">
    <source>
        <dbReference type="Proteomes" id="UP000245783"/>
    </source>
</evidence>
<dbReference type="AlphaFoldDB" id="A0A316WD01"/>